<evidence type="ECO:0000256" key="2">
    <source>
        <dbReference type="SAM" id="SignalP"/>
    </source>
</evidence>
<protein>
    <submittedName>
        <fullName evidence="3">Uncharacterized protein</fullName>
    </submittedName>
</protein>
<organism evidence="3 5">
    <name type="scientific">Solemya velum gill symbiont</name>
    <dbReference type="NCBI Taxonomy" id="2340"/>
    <lineage>
        <taxon>Bacteria</taxon>
        <taxon>Pseudomonadati</taxon>
        <taxon>Pseudomonadota</taxon>
        <taxon>Gammaproteobacteria</taxon>
        <taxon>sulfur-oxidizing symbionts</taxon>
    </lineage>
</organism>
<keyword evidence="1" id="KW-1133">Transmembrane helix</keyword>
<dbReference type="Proteomes" id="UP000190962">
    <property type="component" value="Unassembled WGS sequence"/>
</dbReference>
<dbReference type="Proteomes" id="UP000030856">
    <property type="component" value="Unassembled WGS sequence"/>
</dbReference>
<keyword evidence="1" id="KW-0812">Transmembrane</keyword>
<reference evidence="4 6" key="2">
    <citation type="submission" date="2016-11" db="EMBL/GenBank/DDBJ databases">
        <title>Mixed transmission modes and dynamic genome evolution in an obligate animal-bacterial symbiosis.</title>
        <authorList>
            <person name="Russell S.L."/>
            <person name="Corbett-Detig R.B."/>
            <person name="Cavanaugh C.M."/>
        </authorList>
    </citation>
    <scope>NUCLEOTIDE SEQUENCE [LARGE SCALE GENOMIC DNA]</scope>
    <source>
        <strain evidence="4">MA-KB16</strain>
    </source>
</reference>
<gene>
    <name evidence="4" type="ORF">BOV88_09860</name>
    <name evidence="3" type="ORF">JV46_13630</name>
</gene>
<evidence type="ECO:0000313" key="5">
    <source>
        <dbReference type="Proteomes" id="UP000030856"/>
    </source>
</evidence>
<reference evidence="3 5" key="1">
    <citation type="journal article" date="2014" name="BMC Genomics">
        <title>The genome of the intracellular bacterium of the coastal bivalve, Solemya velum: a blueprint for thriving in and out of symbiosis.</title>
        <authorList>
            <person name="Dmytrenko O."/>
            <person name="Russell S.L."/>
            <person name="Loo W.T."/>
            <person name="Fontanez K.M."/>
            <person name="Liao L."/>
            <person name="Roeselers G."/>
            <person name="Sharma R."/>
            <person name="Stewart F.J."/>
            <person name="Newton I.L."/>
            <person name="Woyke T."/>
            <person name="Wu D."/>
            <person name="Lang J.M."/>
            <person name="Eisen J.A."/>
            <person name="Cavanaugh C.M."/>
        </authorList>
    </citation>
    <scope>NUCLEOTIDE SEQUENCE [LARGE SCALE GENOMIC DNA]</scope>
    <source>
        <strain evidence="3 5">WH</strain>
    </source>
</reference>
<dbReference type="EMBL" id="JRAA01000001">
    <property type="protein sequence ID" value="KHF25935.1"/>
    <property type="molecule type" value="Genomic_DNA"/>
</dbReference>
<dbReference type="AlphaFoldDB" id="A0A0B0HA43"/>
<evidence type="ECO:0000256" key="1">
    <source>
        <dbReference type="SAM" id="Phobius"/>
    </source>
</evidence>
<evidence type="ECO:0000313" key="6">
    <source>
        <dbReference type="Proteomes" id="UP000190962"/>
    </source>
</evidence>
<evidence type="ECO:0000313" key="3">
    <source>
        <dbReference type="EMBL" id="KHF25935.1"/>
    </source>
</evidence>
<keyword evidence="1" id="KW-0472">Membrane</keyword>
<feature type="transmembrane region" description="Helical" evidence="1">
    <location>
        <begin position="43"/>
        <end position="64"/>
    </location>
</feature>
<keyword evidence="2" id="KW-0732">Signal</keyword>
<proteinExistence type="predicted"/>
<sequence>MRKQIETTTALMLLMFSTPLLAAQSEGSSVRLESASLFDEPGFLVAVVIAIVISLGIPLAVAIFREIRESMQINQLIHK</sequence>
<keyword evidence="5" id="KW-1185">Reference proteome</keyword>
<dbReference type="OrthoDB" id="9950270at2"/>
<accession>A0A0B0HA43</accession>
<feature type="signal peptide" evidence="2">
    <location>
        <begin position="1"/>
        <end position="22"/>
    </location>
</feature>
<name>A0A0B0HA43_SOVGS</name>
<evidence type="ECO:0000313" key="4">
    <source>
        <dbReference type="EMBL" id="OOY34451.1"/>
    </source>
</evidence>
<comment type="caution">
    <text evidence="3">The sequence shown here is derived from an EMBL/GenBank/DDBJ whole genome shotgun (WGS) entry which is preliminary data.</text>
</comment>
<dbReference type="EMBL" id="MPNX01000015">
    <property type="protein sequence ID" value="OOY34451.1"/>
    <property type="molecule type" value="Genomic_DNA"/>
</dbReference>
<dbReference type="RefSeq" id="WP_043115623.1">
    <property type="nucleotide sequence ID" value="NZ_JRAA01000001.1"/>
</dbReference>
<feature type="chain" id="PRO_5010611213" evidence="2">
    <location>
        <begin position="23"/>
        <end position="79"/>
    </location>
</feature>